<feature type="transmembrane region" description="Helical" evidence="6">
    <location>
        <begin position="39"/>
        <end position="59"/>
    </location>
</feature>
<dbReference type="InterPro" id="IPR050598">
    <property type="entry name" value="AminoAcid_Transporter"/>
</dbReference>
<evidence type="ECO:0000256" key="5">
    <source>
        <dbReference type="SAM" id="MobiDB-lite"/>
    </source>
</evidence>
<dbReference type="Gene3D" id="1.20.1740.10">
    <property type="entry name" value="Amino acid/polyamine transporter I"/>
    <property type="match status" value="2"/>
</dbReference>
<dbReference type="PANTHER" id="PTHR11785">
    <property type="entry name" value="AMINO ACID TRANSPORTER"/>
    <property type="match status" value="1"/>
</dbReference>
<dbReference type="InterPro" id="IPR002293">
    <property type="entry name" value="AA/rel_permease1"/>
</dbReference>
<evidence type="ECO:0000256" key="3">
    <source>
        <dbReference type="ARBA" id="ARBA00022989"/>
    </source>
</evidence>
<dbReference type="GO" id="GO:0016020">
    <property type="term" value="C:membrane"/>
    <property type="evidence" value="ECO:0007669"/>
    <property type="project" value="UniProtKB-SubCell"/>
</dbReference>
<comment type="subcellular location">
    <subcellularLocation>
        <location evidence="1">Membrane</location>
        <topology evidence="1">Multi-pass membrane protein</topology>
    </subcellularLocation>
</comment>
<sequence length="215" mass="23065">MMADISTAMSEAPMLNSPGNDKAFQEWKDEEKVRMKKQLGLLEGVAIILGIIFGSGIFVSPKGVIMEVKSVGLSLVIWMLCGLLSMIGALCYAELGTSIPKSGIFVSPKGVIMEVKSVGLSLVIWMLCGLLSMIGALCYAELGTSIPKSGGDYAYIFEAFGPLPAFLYLWDAMLIFVPTTNAIMGLTFANYVIQPFFPNCSNPDSAVRLIAAVTI</sequence>
<reference evidence="7" key="1">
    <citation type="submission" date="2020-11" db="EMBL/GenBank/DDBJ databases">
        <authorList>
            <person name="Tran Van P."/>
        </authorList>
    </citation>
    <scope>NUCLEOTIDE SEQUENCE</scope>
</reference>
<dbReference type="EMBL" id="OE181163">
    <property type="protein sequence ID" value="CAD7572666.1"/>
    <property type="molecule type" value="Genomic_DNA"/>
</dbReference>
<keyword evidence="4 6" id="KW-0472">Membrane</keyword>
<keyword evidence="2 6" id="KW-0812">Transmembrane</keyword>
<evidence type="ECO:0000313" key="7">
    <source>
        <dbReference type="EMBL" id="CAD7572666.1"/>
    </source>
</evidence>
<evidence type="ECO:0000256" key="1">
    <source>
        <dbReference type="ARBA" id="ARBA00004141"/>
    </source>
</evidence>
<feature type="transmembrane region" description="Helical" evidence="6">
    <location>
        <begin position="154"/>
        <end position="177"/>
    </location>
</feature>
<evidence type="ECO:0000256" key="6">
    <source>
        <dbReference type="SAM" id="Phobius"/>
    </source>
</evidence>
<proteinExistence type="predicted"/>
<dbReference type="AlphaFoldDB" id="A0A7R9J4U6"/>
<organism evidence="7">
    <name type="scientific">Timema californicum</name>
    <name type="common">California timema</name>
    <name type="synonym">Walking stick</name>
    <dbReference type="NCBI Taxonomy" id="61474"/>
    <lineage>
        <taxon>Eukaryota</taxon>
        <taxon>Metazoa</taxon>
        <taxon>Ecdysozoa</taxon>
        <taxon>Arthropoda</taxon>
        <taxon>Hexapoda</taxon>
        <taxon>Insecta</taxon>
        <taxon>Pterygota</taxon>
        <taxon>Neoptera</taxon>
        <taxon>Polyneoptera</taxon>
        <taxon>Phasmatodea</taxon>
        <taxon>Timematodea</taxon>
        <taxon>Timematoidea</taxon>
        <taxon>Timematidae</taxon>
        <taxon>Timema</taxon>
    </lineage>
</organism>
<evidence type="ECO:0000256" key="2">
    <source>
        <dbReference type="ARBA" id="ARBA00022692"/>
    </source>
</evidence>
<dbReference type="GO" id="GO:0015179">
    <property type="term" value="F:L-amino acid transmembrane transporter activity"/>
    <property type="evidence" value="ECO:0007669"/>
    <property type="project" value="TreeGrafter"/>
</dbReference>
<gene>
    <name evidence="7" type="ORF">TCMB3V08_LOCUS5310</name>
</gene>
<keyword evidence="3 6" id="KW-1133">Transmembrane helix</keyword>
<dbReference type="Pfam" id="PF13520">
    <property type="entry name" value="AA_permease_2"/>
    <property type="match status" value="1"/>
</dbReference>
<evidence type="ECO:0000256" key="4">
    <source>
        <dbReference type="ARBA" id="ARBA00023136"/>
    </source>
</evidence>
<dbReference type="FunFam" id="1.20.1740.10:FF:000056">
    <property type="entry name" value="Y+L amino acid transporter 2"/>
    <property type="match status" value="1"/>
</dbReference>
<accession>A0A7R9J4U6</accession>
<feature type="region of interest" description="Disordered" evidence="5">
    <location>
        <begin position="1"/>
        <end position="21"/>
    </location>
</feature>
<name>A0A7R9J4U6_TIMCA</name>
<feature type="transmembrane region" description="Helical" evidence="6">
    <location>
        <begin position="118"/>
        <end position="142"/>
    </location>
</feature>
<dbReference type="PANTHER" id="PTHR11785:SF535">
    <property type="entry name" value="GH08870P"/>
    <property type="match status" value="1"/>
</dbReference>
<protein>
    <submittedName>
        <fullName evidence="7">(California timema) hypothetical protein</fullName>
    </submittedName>
</protein>
<feature type="transmembrane region" description="Helical" evidence="6">
    <location>
        <begin position="71"/>
        <end position="93"/>
    </location>
</feature>